<keyword evidence="1" id="KW-0472">Membrane</keyword>
<evidence type="ECO:0000313" key="2">
    <source>
        <dbReference type="EMBL" id="UUV20822.1"/>
    </source>
</evidence>
<gene>
    <name evidence="2" type="ORF">NPX36_10905</name>
</gene>
<proteinExistence type="predicted"/>
<name>A0ABY5NQP6_9FLAO</name>
<organism evidence="2 3">
    <name type="scientific">Paenimyroides aestuarii</name>
    <dbReference type="NCBI Taxonomy" id="2968490"/>
    <lineage>
        <taxon>Bacteria</taxon>
        <taxon>Pseudomonadati</taxon>
        <taxon>Bacteroidota</taxon>
        <taxon>Flavobacteriia</taxon>
        <taxon>Flavobacteriales</taxon>
        <taxon>Flavobacteriaceae</taxon>
        <taxon>Paenimyroides</taxon>
    </lineage>
</organism>
<evidence type="ECO:0000256" key="1">
    <source>
        <dbReference type="SAM" id="Phobius"/>
    </source>
</evidence>
<protein>
    <recommendedName>
        <fullName evidence="4">Histidine kinase</fullName>
    </recommendedName>
</protein>
<reference evidence="2 3" key="1">
    <citation type="submission" date="2022-08" db="EMBL/GenBank/DDBJ databases">
        <title>Myroides zhujiangensis sp. nov., a novel bacterium isolated from sediment in the Pearl River Estuary.</title>
        <authorList>
            <person name="Cui L."/>
        </authorList>
    </citation>
    <scope>NUCLEOTIDE SEQUENCE [LARGE SCALE GENOMIC DNA]</scope>
    <source>
        <strain evidence="2 3">SCSIO 72103</strain>
    </source>
</reference>
<keyword evidence="3" id="KW-1185">Reference proteome</keyword>
<feature type="transmembrane region" description="Helical" evidence="1">
    <location>
        <begin position="373"/>
        <end position="393"/>
    </location>
</feature>
<dbReference type="EMBL" id="CP102382">
    <property type="protein sequence ID" value="UUV20822.1"/>
    <property type="molecule type" value="Genomic_DNA"/>
</dbReference>
<dbReference type="Proteomes" id="UP001317001">
    <property type="component" value="Chromosome"/>
</dbReference>
<keyword evidence="1" id="KW-0812">Transmembrane</keyword>
<evidence type="ECO:0000313" key="3">
    <source>
        <dbReference type="Proteomes" id="UP001317001"/>
    </source>
</evidence>
<evidence type="ECO:0008006" key="4">
    <source>
        <dbReference type="Google" id="ProtNLM"/>
    </source>
</evidence>
<dbReference type="RefSeq" id="WP_257498735.1">
    <property type="nucleotide sequence ID" value="NZ_CP102382.1"/>
</dbReference>
<accession>A0ABY5NQP6</accession>
<keyword evidence="1" id="KW-1133">Transmembrane helix</keyword>
<sequence length="605" mass="72533">MHQFIKVFIFVGMLAMLSNCREKKVHYTGNYKIDSITMRKKYNKEYAAHPNNLKKLHSLYKQEGDSILLGINHQLYSDYLVKNTKYDSAYYYLTLAHNLFKNNNEKRFFNSIRKVAITNRLELLTQSRIELEKAETLRLKDKQLQKLYVDVFSLPLLQQHDSLDYNQKMQFYIENKASFDEILDKNPFLENYLTSETSKFLMRKAQHDDVVMRTGQRIEQLLKEKRTSEDVFFTNLFYTIFAKINNPDARIQKDFDLYKAHLASIPTKETEALYYYLKAKYFQKLETKDSVYSNYLKALEISRETNNFMYEHHILEQLIVTDKALSKKYMADYIKMNDSLLSYKNYIDDFIFSNNSNTFSLKSEQQNIQKRNLNIIAFTFLVLFSMVLYYFIYRNVNMKQLARKHRDYLDEKTKMYKYLIDIKEQMDASILKENNNTKQLIYTKAISKIDDLMIYFNDPQPDLTLLQNKIKEIEDESRRISHIISATEYHIVDLNYIINDIKNHYSDFIKIETFIDHKIILNDVEFKTLLRITLFTRKFIDRVKFKENLTCFLSIYKKNHKTIYKIWLSKPIVLNKEQISFLKDRTIYFESTTSETESTLLLYIA</sequence>